<sequence length="370" mass="41465">MADDDVERLRELEEAMGGIGEDAVNRRGPLDDHPNDGNGLNQMAVDEDMRLIMEGMDPEEIEMNRMLLMDAERRQRRRERGEDRDAAQERDVDAFARAVMGVGLAPLVAPALVARAFGEPIPPPRVPFPGLLARRANPNWRDEQLRDWGDGQEQQQVQQLQQQDLQRQQQQMEQRQLLLQQRRARHHDNLRLLFGREREGAARPAVVMRRIVRGGGGEGGDGEEALLRGHGIDLVQVVDDLLMDGGRGEFGGVRLEFGGGAGGAVTEEMKKEAQMLREKDERTPCATRFSRACPICVIENPYQRAVFIQCGHIVCYSCAVDNASSDATNGKCVFCRKQSNFVKLYEEVVGSEKKDTVNDENESKTEENCG</sequence>
<dbReference type="PROSITE" id="PS00518">
    <property type="entry name" value="ZF_RING_1"/>
    <property type="match status" value="1"/>
</dbReference>
<protein>
    <submittedName>
        <fullName evidence="2">RING-type domain-containing protein</fullName>
    </submittedName>
</protein>
<dbReference type="PANTHER" id="PTHR16450">
    <property type="entry name" value="RING FINGER PROTEIN 186"/>
    <property type="match status" value="1"/>
</dbReference>
<feature type="compositionally biased region" description="Basic and acidic residues" evidence="1">
    <location>
        <begin position="23"/>
        <end position="35"/>
    </location>
</feature>
<dbReference type="FunFam" id="3.30.40.10:FF:001422">
    <property type="entry name" value="Uncharacterized protein"/>
    <property type="match status" value="1"/>
</dbReference>
<feature type="region of interest" description="Disordered" evidence="1">
    <location>
        <begin position="21"/>
        <end position="41"/>
    </location>
</feature>
<reference evidence="3" key="1">
    <citation type="journal article" date="2008" name="Nat. Genet.">
        <title>The Pristionchus pacificus genome provides a unique perspective on nematode lifestyle and parasitism.</title>
        <authorList>
            <person name="Dieterich C."/>
            <person name="Clifton S.W."/>
            <person name="Schuster L.N."/>
            <person name="Chinwalla A."/>
            <person name="Delehaunty K."/>
            <person name="Dinkelacker I."/>
            <person name="Fulton L."/>
            <person name="Fulton R."/>
            <person name="Godfrey J."/>
            <person name="Minx P."/>
            <person name="Mitreva M."/>
            <person name="Roeseler W."/>
            <person name="Tian H."/>
            <person name="Witte H."/>
            <person name="Yang S.P."/>
            <person name="Wilson R.K."/>
            <person name="Sommer R.J."/>
        </authorList>
    </citation>
    <scope>NUCLEOTIDE SEQUENCE [LARGE SCALE GENOMIC DNA]</scope>
    <source>
        <strain evidence="3">PS312</strain>
    </source>
</reference>
<evidence type="ECO:0000313" key="2">
    <source>
        <dbReference type="EnsemblMetazoa" id="PPA44586.1"/>
    </source>
</evidence>
<dbReference type="EnsemblMetazoa" id="PPA44586.1">
    <property type="protein sequence ID" value="PPA44586.1"/>
    <property type="gene ID" value="WBGene00282955"/>
</dbReference>
<evidence type="ECO:0000256" key="1">
    <source>
        <dbReference type="SAM" id="MobiDB-lite"/>
    </source>
</evidence>
<dbReference type="InterPro" id="IPR017907">
    <property type="entry name" value="Znf_RING_CS"/>
</dbReference>
<accession>A0A2A6BB69</accession>
<proteinExistence type="predicted"/>
<organism evidence="2 3">
    <name type="scientific">Pristionchus pacificus</name>
    <name type="common">Parasitic nematode worm</name>
    <dbReference type="NCBI Taxonomy" id="54126"/>
    <lineage>
        <taxon>Eukaryota</taxon>
        <taxon>Metazoa</taxon>
        <taxon>Ecdysozoa</taxon>
        <taxon>Nematoda</taxon>
        <taxon>Chromadorea</taxon>
        <taxon>Rhabditida</taxon>
        <taxon>Rhabditina</taxon>
        <taxon>Diplogasteromorpha</taxon>
        <taxon>Diplogasteroidea</taxon>
        <taxon>Neodiplogasteridae</taxon>
        <taxon>Pristionchus</taxon>
    </lineage>
</organism>
<reference evidence="2" key="2">
    <citation type="submission" date="2022-06" db="UniProtKB">
        <authorList>
            <consortium name="EnsemblMetazoa"/>
        </authorList>
    </citation>
    <scope>IDENTIFICATION</scope>
    <source>
        <strain evidence="2">PS312</strain>
    </source>
</reference>
<keyword evidence="3" id="KW-1185">Reference proteome</keyword>
<dbReference type="PROSITE" id="PS50089">
    <property type="entry name" value="ZF_RING_2"/>
    <property type="match status" value="1"/>
</dbReference>
<accession>A0A8R1Z4I5</accession>
<dbReference type="Proteomes" id="UP000005239">
    <property type="component" value="Unassembled WGS sequence"/>
</dbReference>
<dbReference type="AlphaFoldDB" id="A0A2A6BB69"/>
<dbReference type="PANTHER" id="PTHR16450:SF1">
    <property type="entry name" value="PROTEIN CBG12045"/>
    <property type="match status" value="1"/>
</dbReference>
<evidence type="ECO:0000313" key="3">
    <source>
        <dbReference type="Proteomes" id="UP000005239"/>
    </source>
</evidence>
<dbReference type="InterPro" id="IPR013083">
    <property type="entry name" value="Znf_RING/FYVE/PHD"/>
</dbReference>
<dbReference type="SUPFAM" id="SSF57850">
    <property type="entry name" value="RING/U-box"/>
    <property type="match status" value="1"/>
</dbReference>
<dbReference type="InterPro" id="IPR001841">
    <property type="entry name" value="Znf_RING"/>
</dbReference>
<gene>
    <name evidence="2" type="primary">WBGene00282955</name>
</gene>
<dbReference type="Gene3D" id="3.30.40.10">
    <property type="entry name" value="Zinc/RING finger domain, C3HC4 (zinc finger)"/>
    <property type="match status" value="1"/>
</dbReference>
<dbReference type="SMART" id="SM00184">
    <property type="entry name" value="RING"/>
    <property type="match status" value="1"/>
</dbReference>
<name>A0A2A6BB69_PRIPA</name>